<evidence type="ECO:0000313" key="2">
    <source>
        <dbReference type="EMBL" id="CAB4544458.1"/>
    </source>
</evidence>
<feature type="transmembrane region" description="Helical" evidence="1">
    <location>
        <begin position="57"/>
        <end position="79"/>
    </location>
</feature>
<name>A0A6J6C2E5_9ZZZZ</name>
<keyword evidence="1" id="KW-1133">Transmembrane helix</keyword>
<protein>
    <submittedName>
        <fullName evidence="2">Unannotated protein</fullName>
    </submittedName>
</protein>
<evidence type="ECO:0000313" key="3">
    <source>
        <dbReference type="EMBL" id="CAB4608787.1"/>
    </source>
</evidence>
<dbReference type="AlphaFoldDB" id="A0A6J6C2E5"/>
<sequence>MAKENKTPKEPGRWGQIFRLFRETIKVDKTALLLVILAVVLSLGVGTLLILTSLNNLILSIIYGVLSVTAAMMIGLLILSRRAERVAYSRIEGQPGAVGAVVTSAVRRGWRTSEIPVAVNPRTRDAIYRCVGSAGVVLIAEGSRNGTKTILDEEVRKLKRATPGVSIHVFYVTGDESGTPLAKLGREITGLKRTLNRSEVSLVNARLQAMGTKLPIPKGIDPKRVRPVRR</sequence>
<keyword evidence="1" id="KW-0812">Transmembrane</keyword>
<dbReference type="Pfam" id="PF13829">
    <property type="entry name" value="DUF4191"/>
    <property type="match status" value="1"/>
</dbReference>
<gene>
    <name evidence="2" type="ORF">UFOPK1410_00873</name>
    <name evidence="3" type="ORF">UFOPK1855_00285</name>
</gene>
<dbReference type="EMBL" id="CAEZSH010000124">
    <property type="protein sequence ID" value="CAB4544458.1"/>
    <property type="molecule type" value="Genomic_DNA"/>
</dbReference>
<organism evidence="2">
    <name type="scientific">freshwater metagenome</name>
    <dbReference type="NCBI Taxonomy" id="449393"/>
    <lineage>
        <taxon>unclassified sequences</taxon>
        <taxon>metagenomes</taxon>
        <taxon>ecological metagenomes</taxon>
    </lineage>
</organism>
<evidence type="ECO:0000256" key="1">
    <source>
        <dbReference type="SAM" id="Phobius"/>
    </source>
</evidence>
<feature type="transmembrane region" description="Helical" evidence="1">
    <location>
        <begin position="31"/>
        <end position="51"/>
    </location>
</feature>
<dbReference type="InterPro" id="IPR025445">
    <property type="entry name" value="DUF4191"/>
</dbReference>
<keyword evidence="1" id="KW-0472">Membrane</keyword>
<dbReference type="EMBL" id="CAEZUW010000028">
    <property type="protein sequence ID" value="CAB4608787.1"/>
    <property type="molecule type" value="Genomic_DNA"/>
</dbReference>
<accession>A0A6J6C2E5</accession>
<proteinExistence type="predicted"/>
<reference evidence="2" key="1">
    <citation type="submission" date="2020-05" db="EMBL/GenBank/DDBJ databases">
        <authorList>
            <person name="Chiriac C."/>
            <person name="Salcher M."/>
            <person name="Ghai R."/>
            <person name="Kavagutti S V."/>
        </authorList>
    </citation>
    <scope>NUCLEOTIDE SEQUENCE</scope>
</reference>